<reference evidence="1 2" key="1">
    <citation type="submission" date="2016-04" db="EMBL/GenBank/DDBJ databases">
        <title>ATOL: Assembling a taxonomically balanced genome-scale reconstruction of the evolutionary history of the Enterobacteriaceae.</title>
        <authorList>
            <person name="Plunkett G.III."/>
            <person name="Neeno-Eckwall E.C."/>
            <person name="Glasner J.D."/>
            <person name="Perna N.T."/>
        </authorList>
    </citation>
    <scope>NUCLEOTIDE SEQUENCE [LARGE SCALE GENOMIC DNA]</scope>
    <source>
        <strain evidence="1 2">ATCC 19692</strain>
    </source>
</reference>
<comment type="caution">
    <text evidence="1">The sequence shown here is derived from an EMBL/GenBank/DDBJ whole genome shotgun (WGS) entry which is preliminary data.</text>
</comment>
<organism evidence="1 2">
    <name type="scientific">Proteus myxofaciens ATCC 19692</name>
    <dbReference type="NCBI Taxonomy" id="1354337"/>
    <lineage>
        <taxon>Bacteria</taxon>
        <taxon>Pseudomonadati</taxon>
        <taxon>Pseudomonadota</taxon>
        <taxon>Gammaproteobacteria</taxon>
        <taxon>Enterobacterales</taxon>
        <taxon>Morganellaceae</taxon>
        <taxon>Proteus</taxon>
    </lineage>
</organism>
<evidence type="ECO:0000313" key="2">
    <source>
        <dbReference type="Proteomes" id="UP000094023"/>
    </source>
</evidence>
<dbReference type="AlphaFoldDB" id="A0A198G5W8"/>
<evidence type="ECO:0000313" key="1">
    <source>
        <dbReference type="EMBL" id="OAT32508.1"/>
    </source>
</evidence>
<dbReference type="OrthoDB" id="9929958at2"/>
<sequence>MPEFYIQGKGEGEGRTTEVGQLTTVWVSITPARPFMEAHSLSYAPPKSIVLPKPILKPTATQSQRVFDAAKDLATASRWGILGLLFHSEPAGDPNEDQLFIGSILHNKIRTLF</sequence>
<name>A0A198G5W8_9GAMM</name>
<proteinExistence type="predicted"/>
<dbReference type="Proteomes" id="UP000094023">
    <property type="component" value="Unassembled WGS sequence"/>
</dbReference>
<keyword evidence="2" id="KW-1185">Reference proteome</keyword>
<protein>
    <submittedName>
        <fullName evidence="1">Uncharacterized protein</fullName>
    </submittedName>
</protein>
<dbReference type="EMBL" id="LXEN01000057">
    <property type="protein sequence ID" value="OAT32508.1"/>
    <property type="molecule type" value="Genomic_DNA"/>
</dbReference>
<accession>A0A198G5W8</accession>
<dbReference type="RefSeq" id="WP_066748904.1">
    <property type="nucleotide sequence ID" value="NZ_LXEN01000057.1"/>
</dbReference>
<gene>
    <name evidence="1" type="ORF">M983_1306</name>
</gene>